<evidence type="ECO:0000313" key="4">
    <source>
        <dbReference type="Proteomes" id="UP000838878"/>
    </source>
</evidence>
<proteinExistence type="predicted"/>
<dbReference type="Proteomes" id="UP000838878">
    <property type="component" value="Chromosome 1"/>
</dbReference>
<accession>A0A8J9UIH6</accession>
<keyword evidence="4" id="KW-1185">Reference proteome</keyword>
<feature type="transmembrane region" description="Helical" evidence="1">
    <location>
        <begin position="155"/>
        <end position="177"/>
    </location>
</feature>
<feature type="chain" id="PRO_5035425714" evidence="2">
    <location>
        <begin position="20"/>
        <end position="319"/>
    </location>
</feature>
<keyword evidence="2" id="KW-0732">Signal</keyword>
<dbReference type="AlphaFoldDB" id="A0A8J9UIH6"/>
<feature type="transmembrane region" description="Helical" evidence="1">
    <location>
        <begin position="183"/>
        <end position="203"/>
    </location>
</feature>
<reference evidence="3" key="1">
    <citation type="submission" date="2021-12" db="EMBL/GenBank/DDBJ databases">
        <authorList>
            <person name="Martin H S."/>
        </authorList>
    </citation>
    <scope>NUCLEOTIDE SEQUENCE</scope>
</reference>
<feature type="signal peptide" evidence="2">
    <location>
        <begin position="1"/>
        <end position="19"/>
    </location>
</feature>
<evidence type="ECO:0000256" key="2">
    <source>
        <dbReference type="SAM" id="SignalP"/>
    </source>
</evidence>
<evidence type="ECO:0000313" key="3">
    <source>
        <dbReference type="EMBL" id="CAH0714302.1"/>
    </source>
</evidence>
<keyword evidence="1" id="KW-1133">Transmembrane helix</keyword>
<gene>
    <name evidence="3" type="ORF">BINO364_LOCUS1367</name>
</gene>
<feature type="non-terminal residue" evidence="3">
    <location>
        <position position="319"/>
    </location>
</feature>
<dbReference type="EMBL" id="OV170221">
    <property type="protein sequence ID" value="CAH0714302.1"/>
    <property type="molecule type" value="Genomic_DNA"/>
</dbReference>
<sequence length="319" mass="36226">MRASAAILIFATWPCFIQTQNSRVNRNTNFSDIIDENNLNTAKTCVMNLGITKCLGAFGIWQAEKALRSGEMPATLYSDKFSWQYFKNISNSDLSTKLCDKTVKLLRRRSLKLNLDQDYTLQLAVKGNGLLSVDVIKNDMKGTARGTVKKLYKQFYTLMPFIIMPGLIMSAILPFILPSLKMMTLASGMLNNMALTGAVFTLLRNNAFNDKYEKKVIYVNDGYKNDAHLKDNYIPHSDTQSHVIVDPTFDTKYGGVESYGIGNYLSQQPVNDYEVNSDWLKQLTGNVNDVHGFQNNFDDWRKQDVVEKNMQNIEESKII</sequence>
<keyword evidence="1" id="KW-0812">Transmembrane</keyword>
<name>A0A8J9UIH6_9NEOP</name>
<organism evidence="3 4">
    <name type="scientific">Brenthis ino</name>
    <name type="common">lesser marbled fritillary</name>
    <dbReference type="NCBI Taxonomy" id="405034"/>
    <lineage>
        <taxon>Eukaryota</taxon>
        <taxon>Metazoa</taxon>
        <taxon>Ecdysozoa</taxon>
        <taxon>Arthropoda</taxon>
        <taxon>Hexapoda</taxon>
        <taxon>Insecta</taxon>
        <taxon>Pterygota</taxon>
        <taxon>Neoptera</taxon>
        <taxon>Endopterygota</taxon>
        <taxon>Lepidoptera</taxon>
        <taxon>Glossata</taxon>
        <taxon>Ditrysia</taxon>
        <taxon>Papilionoidea</taxon>
        <taxon>Nymphalidae</taxon>
        <taxon>Heliconiinae</taxon>
        <taxon>Argynnini</taxon>
        <taxon>Brenthis</taxon>
    </lineage>
</organism>
<keyword evidence="1" id="KW-0472">Membrane</keyword>
<evidence type="ECO:0000256" key="1">
    <source>
        <dbReference type="SAM" id="Phobius"/>
    </source>
</evidence>
<dbReference type="OrthoDB" id="6819390at2759"/>
<protein>
    <submittedName>
        <fullName evidence="3">Uncharacterized protein</fullName>
    </submittedName>
</protein>